<reference evidence="2" key="1">
    <citation type="journal article" date="2019" name="Int. J. Syst. Evol. Microbiol.">
        <title>The Global Catalogue of Microorganisms (GCM) 10K type strain sequencing project: providing services to taxonomists for standard genome sequencing and annotation.</title>
        <authorList>
            <consortium name="The Broad Institute Genomics Platform"/>
            <consortium name="The Broad Institute Genome Sequencing Center for Infectious Disease"/>
            <person name="Wu L."/>
            <person name="Ma J."/>
        </authorList>
    </citation>
    <scope>NUCLEOTIDE SEQUENCE [LARGE SCALE GENOMIC DNA]</scope>
    <source>
        <strain evidence="2">CCUG 71848</strain>
    </source>
</reference>
<comment type="caution">
    <text evidence="1">The sequence shown here is derived from an EMBL/GenBank/DDBJ whole genome shotgun (WGS) entry which is preliminary data.</text>
</comment>
<keyword evidence="2" id="KW-1185">Reference proteome</keyword>
<evidence type="ECO:0000313" key="1">
    <source>
        <dbReference type="EMBL" id="MFD1124039.1"/>
    </source>
</evidence>
<dbReference type="RefSeq" id="WP_225419038.1">
    <property type="nucleotide sequence ID" value="NZ_JBHTLH010000005.1"/>
</dbReference>
<gene>
    <name evidence="1" type="ORF">ACFQ22_01500</name>
</gene>
<sequence>MDWNDVYLVTWLRSATSKYKTAIFFKTEKITGCAVTIPTLIKKLVADYSTDYDYSREDLAHFLNVFEYIPFPYGELGFIPLKNPQKSNQVTWLAADQIETIQPIENGKATYVFFKDIESPIKLPITKYFLDQRIKTLKNINHLIDVLQNGYTDLCREIKKAFKTFVSVTRQKKIMTECGMPITEDMIIENCKKELGFYYKPGLGYQSLLKKDKEFDLD</sequence>
<accession>A0ABW3PBT3</accession>
<name>A0ABW3PBT3_9LACO</name>
<organism evidence="1 2">
    <name type="scientific">Lentilactobacillus raoultii</name>
    <dbReference type="NCBI Taxonomy" id="1987503"/>
    <lineage>
        <taxon>Bacteria</taxon>
        <taxon>Bacillati</taxon>
        <taxon>Bacillota</taxon>
        <taxon>Bacilli</taxon>
        <taxon>Lactobacillales</taxon>
        <taxon>Lactobacillaceae</taxon>
        <taxon>Lentilactobacillus</taxon>
    </lineage>
</organism>
<dbReference type="Proteomes" id="UP001597156">
    <property type="component" value="Unassembled WGS sequence"/>
</dbReference>
<dbReference type="EMBL" id="JBHTLH010000005">
    <property type="protein sequence ID" value="MFD1124039.1"/>
    <property type="molecule type" value="Genomic_DNA"/>
</dbReference>
<evidence type="ECO:0000313" key="2">
    <source>
        <dbReference type="Proteomes" id="UP001597156"/>
    </source>
</evidence>
<protein>
    <submittedName>
        <fullName evidence="1">Uncharacterized protein</fullName>
    </submittedName>
</protein>
<proteinExistence type="predicted"/>